<gene>
    <name evidence="3" type="ORF">KTS45_07485</name>
</gene>
<dbReference type="InterPro" id="IPR005353">
    <property type="entry name" value="UPF0146"/>
</dbReference>
<accession>A0A8J8C4F1</accession>
<comment type="similarity">
    <text evidence="1 2">Belongs to the UPF0146 family.</text>
</comment>
<organism evidence="3 4">
    <name type="scientific">Haloarcula limicola</name>
    <dbReference type="NCBI Taxonomy" id="1429915"/>
    <lineage>
        <taxon>Archaea</taxon>
        <taxon>Methanobacteriati</taxon>
        <taxon>Methanobacteriota</taxon>
        <taxon>Stenosarchaea group</taxon>
        <taxon>Halobacteria</taxon>
        <taxon>Halobacteriales</taxon>
        <taxon>Haloarculaceae</taxon>
        <taxon>Haloarcula</taxon>
    </lineage>
</organism>
<dbReference type="InterPro" id="IPR029063">
    <property type="entry name" value="SAM-dependent_MTases_sf"/>
</dbReference>
<evidence type="ECO:0000256" key="2">
    <source>
        <dbReference type="HAMAP-Rule" id="MF_00341"/>
    </source>
</evidence>
<proteinExistence type="inferred from homology"/>
<evidence type="ECO:0000256" key="1">
    <source>
        <dbReference type="ARBA" id="ARBA00006969"/>
    </source>
</evidence>
<name>A0A8J8C4F1_9EURY</name>
<keyword evidence="4" id="KW-1185">Reference proteome</keyword>
<dbReference type="OrthoDB" id="59816at2157"/>
<evidence type="ECO:0000313" key="4">
    <source>
        <dbReference type="Proteomes" id="UP000766550"/>
    </source>
</evidence>
<dbReference type="EMBL" id="JAHQXF010000001">
    <property type="protein sequence ID" value="MBV0924044.1"/>
    <property type="molecule type" value="Genomic_DNA"/>
</dbReference>
<dbReference type="SUPFAM" id="SSF53335">
    <property type="entry name" value="S-adenosyl-L-methionine-dependent methyltransferases"/>
    <property type="match status" value="1"/>
</dbReference>
<dbReference type="AlphaFoldDB" id="A0A8J8C4F1"/>
<sequence>MHENAYETVALKHPDVSDAERTLVGRLATADSVVEVGIGNRPDVAAALADRGVDVTATDITPRSVPDGVIFVEDDVTDPELTVYEGTDVVFARNLPPELHGPAREVARRVGADFWFTTLGGDQPAVPVEREQLDGRVTLFRAVDGPGGR</sequence>
<dbReference type="Gene3D" id="3.40.50.150">
    <property type="entry name" value="Vaccinia Virus protein VP39"/>
    <property type="match status" value="1"/>
</dbReference>
<protein>
    <recommendedName>
        <fullName evidence="2">UPF0146 protein KTS45_07485</fullName>
    </recommendedName>
</protein>
<dbReference type="HAMAP" id="MF_00341">
    <property type="entry name" value="UPF0146"/>
    <property type="match status" value="1"/>
</dbReference>
<dbReference type="Proteomes" id="UP000766550">
    <property type="component" value="Unassembled WGS sequence"/>
</dbReference>
<dbReference type="RefSeq" id="WP_162317125.1">
    <property type="nucleotide sequence ID" value="NZ_JAHQXF010000001.1"/>
</dbReference>
<comment type="caution">
    <text evidence="3">The sequence shown here is derived from an EMBL/GenBank/DDBJ whole genome shotgun (WGS) entry which is preliminary data.</text>
</comment>
<evidence type="ECO:0000313" key="3">
    <source>
        <dbReference type="EMBL" id="MBV0924044.1"/>
    </source>
</evidence>
<reference evidence="3 4" key="1">
    <citation type="submission" date="2021-06" db="EMBL/GenBank/DDBJ databases">
        <title>New haloarchaea isolates fom saline soil.</title>
        <authorList>
            <person name="Duran-Viseras A."/>
            <person name="Sanchez-Porro C.S."/>
            <person name="Ventosa A."/>
        </authorList>
    </citation>
    <scope>NUCLEOTIDE SEQUENCE [LARGE SCALE GENOMIC DNA]</scope>
    <source>
        <strain evidence="3 4">JCM 183640</strain>
    </source>
</reference>
<dbReference type="Pfam" id="PF03686">
    <property type="entry name" value="UPF0146"/>
    <property type="match status" value="1"/>
</dbReference>